<dbReference type="InterPro" id="IPR036864">
    <property type="entry name" value="Zn2-C6_fun-type_DNA-bd_sf"/>
</dbReference>
<proteinExistence type="predicted"/>
<keyword evidence="5" id="KW-1185">Reference proteome</keyword>
<dbReference type="Gene3D" id="4.10.240.10">
    <property type="entry name" value="Zn(2)-C6 fungal-type DNA-binding domain"/>
    <property type="match status" value="1"/>
</dbReference>
<dbReference type="PANTHER" id="PTHR31668:SF30">
    <property type="entry name" value="ZN(II)2CYS6 TRANSCRIPTION FACTOR (EUROFUNG)"/>
    <property type="match status" value="1"/>
</dbReference>
<dbReference type="CDD" id="cd12148">
    <property type="entry name" value="fungal_TF_MHR"/>
    <property type="match status" value="1"/>
</dbReference>
<keyword evidence="1" id="KW-0539">Nucleus</keyword>
<evidence type="ECO:0000256" key="2">
    <source>
        <dbReference type="SAM" id="MobiDB-lite"/>
    </source>
</evidence>
<dbReference type="CDD" id="cd00067">
    <property type="entry name" value="GAL4"/>
    <property type="match status" value="1"/>
</dbReference>
<dbReference type="Proteomes" id="UP000770015">
    <property type="component" value="Unassembled WGS sequence"/>
</dbReference>
<comment type="caution">
    <text evidence="4">The sequence shown here is derived from an EMBL/GenBank/DDBJ whole genome shotgun (WGS) entry which is preliminary data.</text>
</comment>
<evidence type="ECO:0000313" key="5">
    <source>
        <dbReference type="Proteomes" id="UP000770015"/>
    </source>
</evidence>
<dbReference type="GO" id="GO:0000981">
    <property type="term" value="F:DNA-binding transcription factor activity, RNA polymerase II-specific"/>
    <property type="evidence" value="ECO:0007669"/>
    <property type="project" value="InterPro"/>
</dbReference>
<reference evidence="4" key="1">
    <citation type="journal article" date="2021" name="Nat. Commun.">
        <title>Genetic determinants of endophytism in the Arabidopsis root mycobiome.</title>
        <authorList>
            <person name="Mesny F."/>
            <person name="Miyauchi S."/>
            <person name="Thiergart T."/>
            <person name="Pickel B."/>
            <person name="Atanasova L."/>
            <person name="Karlsson M."/>
            <person name="Huettel B."/>
            <person name="Barry K.W."/>
            <person name="Haridas S."/>
            <person name="Chen C."/>
            <person name="Bauer D."/>
            <person name="Andreopoulos W."/>
            <person name="Pangilinan J."/>
            <person name="LaButti K."/>
            <person name="Riley R."/>
            <person name="Lipzen A."/>
            <person name="Clum A."/>
            <person name="Drula E."/>
            <person name="Henrissat B."/>
            <person name="Kohler A."/>
            <person name="Grigoriev I.V."/>
            <person name="Martin F.M."/>
            <person name="Hacquard S."/>
        </authorList>
    </citation>
    <scope>NUCLEOTIDE SEQUENCE</scope>
    <source>
        <strain evidence="4">MPI-SDFR-AT-0117</strain>
    </source>
</reference>
<gene>
    <name evidence="4" type="ORF">F5X68DRAFT_262799</name>
</gene>
<name>A0A9P8V8V5_9PEZI</name>
<dbReference type="SUPFAM" id="SSF57701">
    <property type="entry name" value="Zn2/Cys6 DNA-binding domain"/>
    <property type="match status" value="1"/>
</dbReference>
<protein>
    <recommendedName>
        <fullName evidence="3">Zn(2)-C6 fungal-type domain-containing protein</fullName>
    </recommendedName>
</protein>
<sequence length="634" mass="70075">MQQVVFDTTLRRTVKTQSCDHCFLRKIKCDRLSPCSSCSSTGALCTYERKRTSRKSSRLGSQRPSPRGATGPAFEAFSEENRTPQGDEPLFNAGGSITHDNVHGPGLAQQADEHEISAELLAQAEDWVHVPPLGLSPPFLGTDSDTSTSNVFQESEFLWADDYASTACRIMSDETHSLAMPPPLPPLEFTSGLNPFQQNPCIPLLADMFVNRLQPTMPFFKRDFLRQNVDRNRHITDPAFGSLVHAICSLTLLQTVQGEDKGVLANREMQAEGHLALAVQLHAQSRFGHEPSVEGIMTSIFLFACNFCKGNHIAAQAHLRQASAQAEMMELHRVNTYGHVTPAERDRRVRTWICLTIIERIYSIQRDYPLRPNMLTGPRVTELRQTIESSPEGCVGEDVTAIEGLGNMLDQVDFIDADMVRCWKDSCWMESPGNHVTASAVLALLCRYQAKPRLAETTADTAAQHADILITRHWMRHKVWSLGYRHGYVAALNDEPELRPSHALTIASDTIATCSVFDLASLETHGVGLAEKLSDIATSALTVARDFMSGSVGSHTPATTSSSAGYTSASGSYDGGFAMQEQLGDGLDMESRILLNSAEEMFNKYLSLFATFRGGKHDFLRPYMRLLLSVDFPD</sequence>
<dbReference type="SMART" id="SM00066">
    <property type="entry name" value="GAL4"/>
    <property type="match status" value="1"/>
</dbReference>
<dbReference type="GO" id="GO:0008270">
    <property type="term" value="F:zinc ion binding"/>
    <property type="evidence" value="ECO:0007669"/>
    <property type="project" value="InterPro"/>
</dbReference>
<accession>A0A9P8V8V5</accession>
<dbReference type="InterPro" id="IPR001138">
    <property type="entry name" value="Zn2Cys6_DnaBD"/>
</dbReference>
<evidence type="ECO:0000259" key="3">
    <source>
        <dbReference type="PROSITE" id="PS50048"/>
    </source>
</evidence>
<organism evidence="4 5">
    <name type="scientific">Plectosphaerella plurivora</name>
    <dbReference type="NCBI Taxonomy" id="936078"/>
    <lineage>
        <taxon>Eukaryota</taxon>
        <taxon>Fungi</taxon>
        <taxon>Dikarya</taxon>
        <taxon>Ascomycota</taxon>
        <taxon>Pezizomycotina</taxon>
        <taxon>Sordariomycetes</taxon>
        <taxon>Hypocreomycetidae</taxon>
        <taxon>Glomerellales</taxon>
        <taxon>Plectosphaerellaceae</taxon>
        <taxon>Plectosphaerella</taxon>
    </lineage>
</organism>
<dbReference type="OrthoDB" id="271595at2759"/>
<dbReference type="PANTHER" id="PTHR31668">
    <property type="entry name" value="GLUCOSE TRANSPORT TRANSCRIPTION REGULATOR RGT1-RELATED-RELATED"/>
    <property type="match status" value="1"/>
</dbReference>
<dbReference type="PROSITE" id="PS50048">
    <property type="entry name" value="ZN2_CY6_FUNGAL_2"/>
    <property type="match status" value="1"/>
</dbReference>
<evidence type="ECO:0000256" key="1">
    <source>
        <dbReference type="ARBA" id="ARBA00023242"/>
    </source>
</evidence>
<evidence type="ECO:0000313" key="4">
    <source>
        <dbReference type="EMBL" id="KAH6684927.1"/>
    </source>
</evidence>
<dbReference type="EMBL" id="JAGSXJ010000016">
    <property type="protein sequence ID" value="KAH6684927.1"/>
    <property type="molecule type" value="Genomic_DNA"/>
</dbReference>
<dbReference type="AlphaFoldDB" id="A0A9P8V8V5"/>
<feature type="domain" description="Zn(2)-C6 fungal-type" evidence="3">
    <location>
        <begin position="18"/>
        <end position="47"/>
    </location>
</feature>
<dbReference type="Pfam" id="PF00172">
    <property type="entry name" value="Zn_clus"/>
    <property type="match status" value="1"/>
</dbReference>
<feature type="region of interest" description="Disordered" evidence="2">
    <location>
        <begin position="53"/>
        <end position="97"/>
    </location>
</feature>
<dbReference type="InterPro" id="IPR050797">
    <property type="entry name" value="Carb_Metab_Trans_Reg"/>
</dbReference>